<dbReference type="STRING" id="360411.AC812_10665"/>
<dbReference type="Pfam" id="PF17289">
    <property type="entry name" value="Terminase_6C"/>
    <property type="match status" value="1"/>
</dbReference>
<dbReference type="Gene3D" id="3.30.420.240">
    <property type="match status" value="1"/>
</dbReference>
<dbReference type="InterPro" id="IPR027417">
    <property type="entry name" value="P-loop_NTPase"/>
</dbReference>
<dbReference type="Gene3D" id="3.40.50.300">
    <property type="entry name" value="P-loop containing nucleotide triphosphate hydrolases"/>
    <property type="match status" value="1"/>
</dbReference>
<feature type="domain" description="Terminase large subunit gp17-like C-terminal" evidence="2">
    <location>
        <begin position="213"/>
        <end position="359"/>
    </location>
</feature>
<evidence type="ECO:0000259" key="2">
    <source>
        <dbReference type="Pfam" id="PF17289"/>
    </source>
</evidence>
<keyword evidence="4" id="KW-1185">Reference proteome</keyword>
<proteinExistence type="predicted"/>
<gene>
    <name evidence="3" type="ORF">AC812_10665</name>
</gene>
<sequence length="384" mass="43108">MVCCGRRFGKTRLAVLLALDEALRGGSVMWIAPSFDKAMIGWRLFEELSVPLSGLLTLRRGERRIATASGGWISINSADSEGGLRGEGLSLVVVDEAAYIKDLKKIWETELRPALTDRMGKAIFISTPAGFNYFYELFRMEDNDPNWQSWQLPSSANPFLDKLELESARQHLPALVYRQEYEAEFVQLEGALFRREFFELVEDSPALVKVARYWDLAASTKTLADYSAGVKVGIDKDGFVYVMDCVRGRWEWPALIRIIGSTARADESVCTQYVEAVGTQRGMLDLLHAEPTLAGIAFRGVTLHKDKVTRANAFLARAEQGRVRLLRGAWNNSWLDEICAFPAAEHDDQVDATVGAFNALQGNYAGLADFYRRELEKKNGRYQN</sequence>
<dbReference type="InterPro" id="IPR035421">
    <property type="entry name" value="Terminase_6C"/>
</dbReference>
<name>A0A0P6X6I4_9CHLR</name>
<evidence type="ECO:0000313" key="3">
    <source>
        <dbReference type="EMBL" id="KPL74969.1"/>
    </source>
</evidence>
<dbReference type="InterPro" id="IPR006517">
    <property type="entry name" value="Phage_terminase_lsu-like_C"/>
</dbReference>
<dbReference type="NCBIfam" id="TIGR01630">
    <property type="entry name" value="psiM2_ORF9"/>
    <property type="match status" value="1"/>
</dbReference>
<protein>
    <recommendedName>
        <fullName evidence="2">Terminase large subunit gp17-like C-terminal domain-containing protein</fullName>
    </recommendedName>
</protein>
<keyword evidence="1" id="KW-1188">Viral release from host cell</keyword>
<organism evidence="3 4">
    <name type="scientific">Bellilinea caldifistulae</name>
    <dbReference type="NCBI Taxonomy" id="360411"/>
    <lineage>
        <taxon>Bacteria</taxon>
        <taxon>Bacillati</taxon>
        <taxon>Chloroflexota</taxon>
        <taxon>Anaerolineae</taxon>
        <taxon>Anaerolineales</taxon>
        <taxon>Anaerolineaceae</taxon>
        <taxon>Bellilinea</taxon>
    </lineage>
</organism>
<dbReference type="Proteomes" id="UP000050514">
    <property type="component" value="Unassembled WGS sequence"/>
</dbReference>
<dbReference type="EMBL" id="LGHJ01000016">
    <property type="protein sequence ID" value="KPL74969.1"/>
    <property type="molecule type" value="Genomic_DNA"/>
</dbReference>
<evidence type="ECO:0000256" key="1">
    <source>
        <dbReference type="ARBA" id="ARBA00022612"/>
    </source>
</evidence>
<evidence type="ECO:0000313" key="4">
    <source>
        <dbReference type="Proteomes" id="UP000050514"/>
    </source>
</evidence>
<reference evidence="3 4" key="1">
    <citation type="submission" date="2015-07" db="EMBL/GenBank/DDBJ databases">
        <title>Draft genome of Bellilinea caldifistulae DSM 17877.</title>
        <authorList>
            <person name="Hemp J."/>
            <person name="Ward L.M."/>
            <person name="Pace L.A."/>
            <person name="Fischer W.W."/>
        </authorList>
    </citation>
    <scope>NUCLEOTIDE SEQUENCE [LARGE SCALE GENOMIC DNA]</scope>
    <source>
        <strain evidence="3 4">GOMI-1</strain>
    </source>
</reference>
<dbReference type="Pfam" id="PF03237">
    <property type="entry name" value="Terminase_6N"/>
    <property type="match status" value="1"/>
</dbReference>
<comment type="caution">
    <text evidence="3">The sequence shown here is derived from an EMBL/GenBank/DDBJ whole genome shotgun (WGS) entry which is preliminary data.</text>
</comment>
<dbReference type="AlphaFoldDB" id="A0A0P6X6I4"/>
<accession>A0A0P6X6I4</accession>